<dbReference type="InterPro" id="IPR028938">
    <property type="entry name" value="Rsf1-like"/>
</dbReference>
<dbReference type="PANTHER" id="PTHR14296:SF3">
    <property type="entry name" value="DIKAR, ISOFORM F"/>
    <property type="match status" value="1"/>
</dbReference>
<feature type="compositionally biased region" description="Polar residues" evidence="1">
    <location>
        <begin position="345"/>
        <end position="362"/>
    </location>
</feature>
<feature type="region of interest" description="Disordered" evidence="1">
    <location>
        <begin position="340"/>
        <end position="368"/>
    </location>
</feature>
<dbReference type="GO" id="GO:0031213">
    <property type="term" value="C:RSF complex"/>
    <property type="evidence" value="ECO:0007669"/>
    <property type="project" value="InterPro"/>
</dbReference>
<sequence length="402" mass="46988">MRAKTVEDLLANKGTAPYQSSPDFPGVVYFLNLLAKYYNMPSITFAQLEEALDRKESGPGSKWTLRKRENFVLEEFFTKLIQTLPPYSKPGMLNMYLYYFAESHLFYFEDGKNPFGPVFRDDSNVTALSNENKLRLLRALLYEKVAAILKMKILKLRMKVENVIDAQYTLVELRPEPLAVDSKGRVFWYFGDLYMFVELETSRAENSEHTPSTLNVNDFEENTDFTSHENLTEFRIVCKTLNDWEKLIAAFELEIYATDKEVARILNEKLKEIREIERKKHLVEKEKSPLNGIFNPRKRKLVENEDEPLLFDPVKDKKNEARQERFLRRQSLWIERHCNEDSEFSSDSPSTFESPENSSESQLPLMKRLRRNTADYGITNDLNEPVLVGAFKSYSDTLTRVE</sequence>
<dbReference type="Proteomes" id="UP000887540">
    <property type="component" value="Unplaced"/>
</dbReference>
<evidence type="ECO:0000313" key="3">
    <source>
        <dbReference type="WBParaSite" id="ACRNAN_Path_1475.g5765.t1"/>
    </source>
</evidence>
<protein>
    <submittedName>
        <fullName evidence="3">Uncharacterized protein</fullName>
    </submittedName>
</protein>
<dbReference type="AlphaFoldDB" id="A0A914C0Z2"/>
<keyword evidence="2" id="KW-1185">Reference proteome</keyword>
<dbReference type="GO" id="GO:0006355">
    <property type="term" value="P:regulation of DNA-templated transcription"/>
    <property type="evidence" value="ECO:0007669"/>
    <property type="project" value="InterPro"/>
</dbReference>
<dbReference type="WBParaSite" id="ACRNAN_Path_1475.g5765.t1">
    <property type="protein sequence ID" value="ACRNAN_Path_1475.g5765.t1"/>
    <property type="gene ID" value="ACRNAN_Path_1475.g5765"/>
</dbReference>
<reference evidence="3" key="1">
    <citation type="submission" date="2022-11" db="UniProtKB">
        <authorList>
            <consortium name="WormBaseParasite"/>
        </authorList>
    </citation>
    <scope>IDENTIFICATION</scope>
</reference>
<organism evidence="2 3">
    <name type="scientific">Acrobeloides nanus</name>
    <dbReference type="NCBI Taxonomy" id="290746"/>
    <lineage>
        <taxon>Eukaryota</taxon>
        <taxon>Metazoa</taxon>
        <taxon>Ecdysozoa</taxon>
        <taxon>Nematoda</taxon>
        <taxon>Chromadorea</taxon>
        <taxon>Rhabditida</taxon>
        <taxon>Tylenchina</taxon>
        <taxon>Cephalobomorpha</taxon>
        <taxon>Cephaloboidea</taxon>
        <taxon>Cephalobidae</taxon>
        <taxon>Acrobeloides</taxon>
    </lineage>
</organism>
<accession>A0A914C0Z2</accession>
<dbReference type="PANTHER" id="PTHR14296">
    <property type="entry name" value="REMODELING AND SPACING FACTOR 1"/>
    <property type="match status" value="1"/>
</dbReference>
<proteinExistence type="predicted"/>
<evidence type="ECO:0000313" key="2">
    <source>
        <dbReference type="Proteomes" id="UP000887540"/>
    </source>
</evidence>
<name>A0A914C0Z2_9BILA</name>
<evidence type="ECO:0000256" key="1">
    <source>
        <dbReference type="SAM" id="MobiDB-lite"/>
    </source>
</evidence>